<evidence type="ECO:0000256" key="1">
    <source>
        <dbReference type="SAM" id="Phobius"/>
    </source>
</evidence>
<evidence type="ECO:0000313" key="3">
    <source>
        <dbReference type="EMBL" id="PWH51934.1"/>
    </source>
</evidence>
<feature type="transmembrane region" description="Helical" evidence="1">
    <location>
        <begin position="140"/>
        <end position="165"/>
    </location>
</feature>
<dbReference type="GO" id="GO:0030153">
    <property type="term" value="P:bacteriocin immunity"/>
    <property type="evidence" value="ECO:0007669"/>
    <property type="project" value="InterPro"/>
</dbReference>
<evidence type="ECO:0000313" key="2">
    <source>
        <dbReference type="EMBL" id="EFC9752554.1"/>
    </source>
</evidence>
<dbReference type="AlphaFoldDB" id="A0A0D8W7D2"/>
<organism evidence="3 4">
    <name type="scientific">Escherichia coli</name>
    <dbReference type="NCBI Taxonomy" id="562"/>
    <lineage>
        <taxon>Bacteria</taxon>
        <taxon>Pseudomonadati</taxon>
        <taxon>Pseudomonadota</taxon>
        <taxon>Gammaproteobacteria</taxon>
        <taxon>Enterobacterales</taxon>
        <taxon>Enterobacteriaceae</taxon>
        <taxon>Escherichia</taxon>
    </lineage>
</organism>
<dbReference type="Proteomes" id="UP000532204">
    <property type="component" value="Unassembled WGS sequence"/>
</dbReference>
<reference evidence="3 4" key="1">
    <citation type="submission" date="2018-04" db="EMBL/GenBank/DDBJ databases">
        <title>Draft Genomic Sequencing Of Potential Extraintestinal Pathogenic Escherichia coli B8S56 Isolated from Retail Chicken Skin.</title>
        <authorList>
            <person name="Xu A."/>
            <person name="Tilman S."/>
            <person name="Wisser-Parker K."/>
            <person name="Scullen O.J."/>
            <person name="Sommers C."/>
        </authorList>
    </citation>
    <scope>NUCLEOTIDE SEQUENCE [LARGE SCALE GENOMIC DNA]</scope>
    <source>
        <strain evidence="3 4">B8S56</strain>
        <plasmid evidence="3">unnamed6</plasmid>
    </source>
</reference>
<feature type="transmembrane region" description="Helical" evidence="1">
    <location>
        <begin position="100"/>
        <end position="120"/>
    </location>
</feature>
<dbReference type="EMBL" id="QEMT01000100">
    <property type="protein sequence ID" value="PWH51934.1"/>
    <property type="molecule type" value="Genomic_DNA"/>
</dbReference>
<feature type="transmembrane region" description="Helical" evidence="1">
    <location>
        <begin position="69"/>
        <end position="88"/>
    </location>
</feature>
<comment type="caution">
    <text evidence="3">The sequence shown here is derived from an EMBL/GenBank/DDBJ whole genome shotgun (WGS) entry which is preliminary data.</text>
</comment>
<protein>
    <recommendedName>
        <fullName evidence="6">Colicin immunity protein</fullName>
    </recommendedName>
</protein>
<keyword evidence="1" id="KW-1133">Transmembrane helix</keyword>
<evidence type="ECO:0000313" key="5">
    <source>
        <dbReference type="Proteomes" id="UP000532204"/>
    </source>
</evidence>
<evidence type="ECO:0008006" key="6">
    <source>
        <dbReference type="Google" id="ProtNLM"/>
    </source>
</evidence>
<keyword evidence="1" id="KW-0472">Membrane</keyword>
<dbReference type="PIRSF" id="PIRSF003003">
    <property type="entry name" value="Colicin_im"/>
    <property type="match status" value="1"/>
</dbReference>
<keyword evidence="3" id="KW-0614">Plasmid</keyword>
<dbReference type="EMBL" id="AASEBA010000102">
    <property type="protein sequence ID" value="EFC9752554.1"/>
    <property type="molecule type" value="Genomic_DNA"/>
</dbReference>
<keyword evidence="1" id="KW-0812">Transmembrane</keyword>
<geneLocation type="plasmid" evidence="3">
    <name>unnamed6</name>
</geneLocation>
<sequence length="174" mass="20560">MRKEHTDNKDLNRTLFLITFAGITPLIIIFITYTSNPKFYLISIIFDNTQNIPSIISAYNPVMTKVMDIYGKSAPLLALIAFTLQLRDRKLETIANREKLITASIFSPFFYAFYAYFFLWNNFELTTAGRTVRWMSDNDFTLFIFYACLYFCSFFMTYALCYIPVVSYKLWKER</sequence>
<dbReference type="RefSeq" id="WP_021534853.1">
    <property type="nucleotide sequence ID" value="NZ_BAAFKH010000033.1"/>
</dbReference>
<reference evidence="2 5" key="2">
    <citation type="submission" date="2019-05" db="EMBL/GenBank/DDBJ databases">
        <authorList>
            <consortium name="NARMS: The National Antimicrobial Resistance Monitoring System"/>
        </authorList>
    </citation>
    <scope>NUCLEOTIDE SEQUENCE [LARGE SCALE GENOMIC DNA]</scope>
    <source>
        <strain evidence="2 5">CVM N18EC122</strain>
    </source>
</reference>
<accession>A0A0D8W7D2</accession>
<feature type="transmembrane region" description="Helical" evidence="1">
    <location>
        <begin position="12"/>
        <end position="33"/>
    </location>
</feature>
<gene>
    <name evidence="3" type="ORF">DD762_27180</name>
    <name evidence="2" type="ORF">E6D34_25635</name>
</gene>
<dbReference type="Pfam" id="PF03857">
    <property type="entry name" value="Colicin_im"/>
    <property type="match status" value="1"/>
</dbReference>
<dbReference type="Proteomes" id="UP000245761">
    <property type="component" value="Unassembled WGS sequence"/>
</dbReference>
<dbReference type="InterPro" id="IPR005557">
    <property type="entry name" value="Colicin_im"/>
</dbReference>
<name>A0A0D8W7D2_ECOLX</name>
<proteinExistence type="predicted"/>
<dbReference type="GO" id="GO:0015643">
    <property type="term" value="F:toxic substance binding"/>
    <property type="evidence" value="ECO:0007669"/>
    <property type="project" value="InterPro"/>
</dbReference>
<evidence type="ECO:0000313" key="4">
    <source>
        <dbReference type="Proteomes" id="UP000245761"/>
    </source>
</evidence>